<protein>
    <submittedName>
        <fullName evidence="2">Uncharacterized protein</fullName>
    </submittedName>
</protein>
<feature type="region of interest" description="Disordered" evidence="1">
    <location>
        <begin position="278"/>
        <end position="304"/>
    </location>
</feature>
<evidence type="ECO:0000313" key="2">
    <source>
        <dbReference type="EMBL" id="KXX78407.1"/>
    </source>
</evidence>
<organism evidence="2 3">
    <name type="scientific">Madurella mycetomatis</name>
    <dbReference type="NCBI Taxonomy" id="100816"/>
    <lineage>
        <taxon>Eukaryota</taxon>
        <taxon>Fungi</taxon>
        <taxon>Dikarya</taxon>
        <taxon>Ascomycota</taxon>
        <taxon>Pezizomycotina</taxon>
        <taxon>Sordariomycetes</taxon>
        <taxon>Sordariomycetidae</taxon>
        <taxon>Sordariales</taxon>
        <taxon>Sordariales incertae sedis</taxon>
        <taxon>Madurella</taxon>
    </lineage>
</organism>
<dbReference type="AlphaFoldDB" id="A0A175W3U1"/>
<dbReference type="OrthoDB" id="3643156at2759"/>
<dbReference type="Proteomes" id="UP000078237">
    <property type="component" value="Unassembled WGS sequence"/>
</dbReference>
<keyword evidence="3" id="KW-1185">Reference proteome</keyword>
<evidence type="ECO:0000256" key="1">
    <source>
        <dbReference type="SAM" id="MobiDB-lite"/>
    </source>
</evidence>
<reference evidence="2 3" key="1">
    <citation type="journal article" date="2016" name="Genome Announc.">
        <title>Genome Sequence of Madurella mycetomatis mm55, Isolated from a Human Mycetoma Case in Sudan.</title>
        <authorList>
            <person name="Smit S."/>
            <person name="Derks M.F."/>
            <person name="Bervoets S."/>
            <person name="Fahal A."/>
            <person name="van Leeuwen W."/>
            <person name="van Belkum A."/>
            <person name="van de Sande W.W."/>
        </authorList>
    </citation>
    <scope>NUCLEOTIDE SEQUENCE [LARGE SCALE GENOMIC DNA]</scope>
    <source>
        <strain evidence="3">mm55</strain>
    </source>
</reference>
<dbReference type="VEuPathDB" id="FungiDB:MMYC01_205886"/>
<name>A0A175W3U1_9PEZI</name>
<comment type="caution">
    <text evidence="2">The sequence shown here is derived from an EMBL/GenBank/DDBJ whole genome shotgun (WGS) entry which is preliminary data.</text>
</comment>
<gene>
    <name evidence="2" type="ORF">MMYC01_205886</name>
</gene>
<proteinExistence type="predicted"/>
<dbReference type="STRING" id="100816.A0A175W3U1"/>
<dbReference type="EMBL" id="LCTW02000121">
    <property type="protein sequence ID" value="KXX78407.1"/>
    <property type="molecule type" value="Genomic_DNA"/>
</dbReference>
<accession>A0A175W3U1</accession>
<sequence length="304" mass="33462">MPATPEYKALMERVGNAPWPGLPGRLAEWRRWWNKKRGRPATADVGVLATLLRELKSAAAEALAPHPVDRVAVTLPAVGAIMEVDMADALEYAGLGSWLGDSYRYQPGRIYQSRAVFAAHGHGLCTSYTDICECWHEGDSLACRLVLFASLTRHALYASLYTLRKAFAAYVANGPQVLDFDGGLDSRGRYASDDEYWAHVRAQIIGLLEKIDSRPVEMVLLGGENGTDRTFLETLRDALAEVNPTSPVSIDIATTVDPTFAAATGMALYARRRQEVPSDCKEHPACEKQRQEERAGGGEWKLEL</sequence>
<evidence type="ECO:0000313" key="3">
    <source>
        <dbReference type="Proteomes" id="UP000078237"/>
    </source>
</evidence>